<evidence type="ECO:0000256" key="1">
    <source>
        <dbReference type="ARBA" id="ARBA00001947"/>
    </source>
</evidence>
<dbReference type="InterPro" id="IPR044537">
    <property type="entry name" value="Rip2-like"/>
</dbReference>
<keyword evidence="4" id="KW-1003">Cell membrane</keyword>
<reference evidence="15 16" key="1">
    <citation type="submission" date="2022-03" db="EMBL/GenBank/DDBJ databases">
        <title>Novel taxa within the pig intestine.</title>
        <authorList>
            <person name="Wylensek D."/>
            <person name="Bishof K."/>
            <person name="Afrizal A."/>
            <person name="Clavel T."/>
        </authorList>
    </citation>
    <scope>NUCLEOTIDE SEQUENCE [LARGE SCALE GENOMIC DNA]</scope>
    <source>
        <strain evidence="15 16">Cla-KB-P134</strain>
    </source>
</reference>
<evidence type="ECO:0000256" key="8">
    <source>
        <dbReference type="ARBA" id="ARBA00022801"/>
    </source>
</evidence>
<evidence type="ECO:0000256" key="4">
    <source>
        <dbReference type="ARBA" id="ARBA00022475"/>
    </source>
</evidence>
<keyword evidence="5 15" id="KW-0645">Protease</keyword>
<feature type="transmembrane region" description="Helical" evidence="13">
    <location>
        <begin position="118"/>
        <end position="139"/>
    </location>
</feature>
<dbReference type="GO" id="GO:0006508">
    <property type="term" value="P:proteolysis"/>
    <property type="evidence" value="ECO:0007669"/>
    <property type="project" value="UniProtKB-KW"/>
</dbReference>
<comment type="caution">
    <text evidence="15">The sequence shown here is derived from an EMBL/GenBank/DDBJ whole genome shotgun (WGS) entry which is preliminary data.</text>
</comment>
<feature type="transmembrane region" description="Helical" evidence="13">
    <location>
        <begin position="84"/>
        <end position="106"/>
    </location>
</feature>
<keyword evidence="8" id="KW-0378">Hydrolase</keyword>
<dbReference type="Proteomes" id="UP001285244">
    <property type="component" value="Unassembled WGS sequence"/>
</dbReference>
<keyword evidence="16" id="KW-1185">Reference proteome</keyword>
<keyword evidence="10 13" id="KW-1133">Transmembrane helix</keyword>
<protein>
    <submittedName>
        <fullName evidence="15">Site-2 protease family protein</fullName>
    </submittedName>
</protein>
<dbReference type="PANTHER" id="PTHR35864">
    <property type="entry name" value="ZINC METALLOPROTEASE MJ0611-RELATED"/>
    <property type="match status" value="1"/>
</dbReference>
<comment type="cofactor">
    <cofactor evidence="1">
        <name>Zn(2+)</name>
        <dbReference type="ChEBI" id="CHEBI:29105"/>
    </cofactor>
</comment>
<comment type="similarity">
    <text evidence="3">Belongs to the peptidase M50B family.</text>
</comment>
<evidence type="ECO:0000256" key="11">
    <source>
        <dbReference type="ARBA" id="ARBA00023049"/>
    </source>
</evidence>
<feature type="transmembrane region" description="Helical" evidence="13">
    <location>
        <begin position="12"/>
        <end position="33"/>
    </location>
</feature>
<gene>
    <name evidence="15" type="ORF">MOZ64_08165</name>
</gene>
<proteinExistence type="inferred from homology"/>
<keyword evidence="7" id="KW-0479">Metal-binding</keyword>
<evidence type="ECO:0000256" key="7">
    <source>
        <dbReference type="ARBA" id="ARBA00022723"/>
    </source>
</evidence>
<evidence type="ECO:0000259" key="14">
    <source>
        <dbReference type="Pfam" id="PF02163"/>
    </source>
</evidence>
<dbReference type="InterPro" id="IPR008915">
    <property type="entry name" value="Peptidase_M50"/>
</dbReference>
<dbReference type="EMBL" id="JALBUS010000012">
    <property type="protein sequence ID" value="MDX8417806.1"/>
    <property type="molecule type" value="Genomic_DNA"/>
</dbReference>
<feature type="domain" description="Peptidase M50" evidence="14">
    <location>
        <begin position="116"/>
        <end position="176"/>
    </location>
</feature>
<evidence type="ECO:0000313" key="15">
    <source>
        <dbReference type="EMBL" id="MDX8417806.1"/>
    </source>
</evidence>
<dbReference type="InterPro" id="IPR052348">
    <property type="entry name" value="Metallopeptidase_M50B"/>
</dbReference>
<keyword evidence="9" id="KW-0862">Zinc</keyword>
<dbReference type="CDD" id="cd06158">
    <property type="entry name" value="S2P-M50_like_1"/>
    <property type="match status" value="1"/>
</dbReference>
<evidence type="ECO:0000313" key="16">
    <source>
        <dbReference type="Proteomes" id="UP001285244"/>
    </source>
</evidence>
<feature type="transmembrane region" description="Helical" evidence="13">
    <location>
        <begin position="159"/>
        <end position="182"/>
    </location>
</feature>
<evidence type="ECO:0000256" key="13">
    <source>
        <dbReference type="SAM" id="Phobius"/>
    </source>
</evidence>
<dbReference type="RefSeq" id="WP_320326075.1">
    <property type="nucleotide sequence ID" value="NZ_JALBUS010000012.1"/>
</dbReference>
<evidence type="ECO:0000256" key="3">
    <source>
        <dbReference type="ARBA" id="ARBA00007931"/>
    </source>
</evidence>
<evidence type="ECO:0000256" key="5">
    <source>
        <dbReference type="ARBA" id="ARBA00022670"/>
    </source>
</evidence>
<evidence type="ECO:0000256" key="2">
    <source>
        <dbReference type="ARBA" id="ARBA00004651"/>
    </source>
</evidence>
<dbReference type="PANTHER" id="PTHR35864:SF1">
    <property type="entry name" value="ZINC METALLOPROTEASE YWHC-RELATED"/>
    <property type="match status" value="1"/>
</dbReference>
<evidence type="ECO:0000256" key="12">
    <source>
        <dbReference type="ARBA" id="ARBA00023136"/>
    </source>
</evidence>
<organism evidence="15 16">
    <name type="scientific">Absicoccus intestinalis</name>
    <dbReference type="NCBI Taxonomy" id="2926319"/>
    <lineage>
        <taxon>Bacteria</taxon>
        <taxon>Bacillati</taxon>
        <taxon>Bacillota</taxon>
        <taxon>Erysipelotrichia</taxon>
        <taxon>Erysipelotrichales</taxon>
        <taxon>Erysipelotrichaceae</taxon>
        <taxon>Absicoccus</taxon>
    </lineage>
</organism>
<evidence type="ECO:0000256" key="10">
    <source>
        <dbReference type="ARBA" id="ARBA00022989"/>
    </source>
</evidence>
<sequence length="207" mass="22817">MLSIQSICIRVIAVILAMGIHESAHGLVSYWFGDPTAKEEGRLTLNPLAHVDWAGLLCLLVFRFGWAKPVPVDPRYYKDPKTGMIWTAFAGPIANFLLALVSIILYYGCVKANVESTFVLSLLSSIAVLSIGFGVFNLLPIPPLDGSKILFAFLPLDKYIRFTQGSNVMMIVFILLISSGILDGPLMRMVSNSIDLFSHWAIVLWGL</sequence>
<comment type="subcellular location">
    <subcellularLocation>
        <location evidence="2">Cell membrane</location>
        <topology evidence="2">Multi-pass membrane protein</topology>
    </subcellularLocation>
</comment>
<dbReference type="GO" id="GO:0008233">
    <property type="term" value="F:peptidase activity"/>
    <property type="evidence" value="ECO:0007669"/>
    <property type="project" value="UniProtKB-KW"/>
</dbReference>
<evidence type="ECO:0000256" key="9">
    <source>
        <dbReference type="ARBA" id="ARBA00022833"/>
    </source>
</evidence>
<name>A0ABU4WP33_9FIRM</name>
<evidence type="ECO:0000256" key="6">
    <source>
        <dbReference type="ARBA" id="ARBA00022692"/>
    </source>
</evidence>
<keyword evidence="11" id="KW-0482">Metalloprotease</keyword>
<keyword evidence="12 13" id="KW-0472">Membrane</keyword>
<keyword evidence="6 13" id="KW-0812">Transmembrane</keyword>
<accession>A0ABU4WP33</accession>
<dbReference type="Pfam" id="PF02163">
    <property type="entry name" value="Peptidase_M50"/>
    <property type="match status" value="1"/>
</dbReference>